<dbReference type="InterPro" id="IPR001214">
    <property type="entry name" value="SET_dom"/>
</dbReference>
<dbReference type="Pfam" id="PF00856">
    <property type="entry name" value="SET"/>
    <property type="match status" value="1"/>
</dbReference>
<dbReference type="SUPFAM" id="SSF82199">
    <property type="entry name" value="SET domain"/>
    <property type="match status" value="1"/>
</dbReference>
<gene>
    <name evidence="2" type="ORF">WKW80_35040</name>
</gene>
<comment type="caution">
    <text evidence="2">The sequence shown here is derived from an EMBL/GenBank/DDBJ whole genome shotgun (WGS) entry which is preliminary data.</text>
</comment>
<dbReference type="PROSITE" id="PS50280">
    <property type="entry name" value="SET"/>
    <property type="match status" value="1"/>
</dbReference>
<protein>
    <submittedName>
        <fullName evidence="2">SET domain-containing protein-lysine N-methyltransferase</fullName>
    </submittedName>
</protein>
<name>A0ABU8WAS0_9BURK</name>
<dbReference type="Gene3D" id="2.170.270.10">
    <property type="entry name" value="SET domain"/>
    <property type="match status" value="1"/>
</dbReference>
<dbReference type="Proteomes" id="UP001363010">
    <property type="component" value="Unassembled WGS sequence"/>
</dbReference>
<dbReference type="InterPro" id="IPR046341">
    <property type="entry name" value="SET_dom_sf"/>
</dbReference>
<sequence>MNARTPYLQVADSGIHGLGAFVTQDLPTSTLLGSYQGRRYSEEQLTQRRWDDSLTFLFSLSNGDTIDGSRGGNATRHINHSCAPNWEAVEEFYAKGRLVLRIYALRSLPPASQ</sequence>
<evidence type="ECO:0000313" key="3">
    <source>
        <dbReference type="Proteomes" id="UP001363010"/>
    </source>
</evidence>
<accession>A0ABU8WAS0</accession>
<reference evidence="2 3" key="1">
    <citation type="submission" date="2024-03" db="EMBL/GenBank/DDBJ databases">
        <title>Novel species of the genus Variovorax.</title>
        <authorList>
            <person name="Liu Q."/>
            <person name="Xin Y.-H."/>
        </authorList>
    </citation>
    <scope>NUCLEOTIDE SEQUENCE [LARGE SCALE GENOMIC DNA]</scope>
    <source>
        <strain evidence="2 3">KACC 18501</strain>
    </source>
</reference>
<organism evidence="2 3">
    <name type="scientific">Variovorax humicola</name>
    <dbReference type="NCBI Taxonomy" id="1769758"/>
    <lineage>
        <taxon>Bacteria</taxon>
        <taxon>Pseudomonadati</taxon>
        <taxon>Pseudomonadota</taxon>
        <taxon>Betaproteobacteria</taxon>
        <taxon>Burkholderiales</taxon>
        <taxon>Comamonadaceae</taxon>
        <taxon>Variovorax</taxon>
    </lineage>
</organism>
<keyword evidence="3" id="KW-1185">Reference proteome</keyword>
<proteinExistence type="predicted"/>
<dbReference type="RefSeq" id="WP_340368174.1">
    <property type="nucleotide sequence ID" value="NZ_JBBKZV010000052.1"/>
</dbReference>
<dbReference type="EMBL" id="JBBKZV010000052">
    <property type="protein sequence ID" value="MEJ8827146.1"/>
    <property type="molecule type" value="Genomic_DNA"/>
</dbReference>
<evidence type="ECO:0000313" key="2">
    <source>
        <dbReference type="EMBL" id="MEJ8827146.1"/>
    </source>
</evidence>
<evidence type="ECO:0000259" key="1">
    <source>
        <dbReference type="PROSITE" id="PS50280"/>
    </source>
</evidence>
<feature type="domain" description="SET" evidence="1">
    <location>
        <begin position="6"/>
        <end position="113"/>
    </location>
</feature>